<accession>A0ABP1PVM6</accession>
<evidence type="ECO:0000256" key="12">
    <source>
        <dbReference type="SAM" id="MobiDB-lite"/>
    </source>
</evidence>
<dbReference type="InterPro" id="IPR051134">
    <property type="entry name" value="PPP_phosphatase"/>
</dbReference>
<evidence type="ECO:0000256" key="11">
    <source>
        <dbReference type="RuleBase" id="RU004273"/>
    </source>
</evidence>
<dbReference type="PROSITE" id="PS00018">
    <property type="entry name" value="EF_HAND_1"/>
    <property type="match status" value="2"/>
</dbReference>
<evidence type="ECO:0000256" key="9">
    <source>
        <dbReference type="ARBA" id="ARBA00048336"/>
    </source>
</evidence>
<evidence type="ECO:0000313" key="15">
    <source>
        <dbReference type="Proteomes" id="UP001642540"/>
    </source>
</evidence>
<feature type="region of interest" description="Disordered" evidence="12">
    <location>
        <begin position="135"/>
        <end position="172"/>
    </location>
</feature>
<dbReference type="Pfam" id="PF08321">
    <property type="entry name" value="PPP5"/>
    <property type="match status" value="1"/>
</dbReference>
<comment type="catalytic activity">
    <reaction evidence="9 10 11">
        <text>O-phospho-L-threonyl-[protein] + H2O = L-threonyl-[protein] + phosphate</text>
        <dbReference type="Rhea" id="RHEA:47004"/>
        <dbReference type="Rhea" id="RHEA-COMP:11060"/>
        <dbReference type="Rhea" id="RHEA-COMP:11605"/>
        <dbReference type="ChEBI" id="CHEBI:15377"/>
        <dbReference type="ChEBI" id="CHEBI:30013"/>
        <dbReference type="ChEBI" id="CHEBI:43474"/>
        <dbReference type="ChEBI" id="CHEBI:61977"/>
        <dbReference type="EC" id="3.1.3.16"/>
    </reaction>
</comment>
<feature type="domain" description="EF-hand" evidence="13">
    <location>
        <begin position="568"/>
        <end position="603"/>
    </location>
</feature>
<dbReference type="PANTHER" id="PTHR45668">
    <property type="entry name" value="SERINE/THREONINE-PROTEIN PHOSPHATASE 5-RELATED"/>
    <property type="match status" value="1"/>
</dbReference>
<dbReference type="Pfam" id="PF00149">
    <property type="entry name" value="Metallophos"/>
    <property type="match status" value="1"/>
</dbReference>
<keyword evidence="4" id="KW-0677">Repeat</keyword>
<dbReference type="InterPro" id="IPR000048">
    <property type="entry name" value="IQ_motif_EF-hand-BS"/>
</dbReference>
<dbReference type="Pfam" id="PF00612">
    <property type="entry name" value="IQ"/>
    <property type="match status" value="1"/>
</dbReference>
<feature type="region of interest" description="Disordered" evidence="12">
    <location>
        <begin position="1"/>
        <end position="69"/>
    </location>
</feature>
<evidence type="ECO:0000259" key="13">
    <source>
        <dbReference type="PROSITE" id="PS50222"/>
    </source>
</evidence>
<evidence type="ECO:0000313" key="14">
    <source>
        <dbReference type="EMBL" id="CAL8079270.1"/>
    </source>
</evidence>
<dbReference type="SUPFAM" id="SSF56300">
    <property type="entry name" value="Metallo-dependent phosphatases"/>
    <property type="match status" value="1"/>
</dbReference>
<dbReference type="InterPro" id="IPR006186">
    <property type="entry name" value="Ser/Thr-sp_prot-phosphatase"/>
</dbReference>
<dbReference type="Gene3D" id="1.10.238.10">
    <property type="entry name" value="EF-hand"/>
    <property type="match status" value="1"/>
</dbReference>
<keyword evidence="6" id="KW-0106">Calcium</keyword>
<feature type="domain" description="EF-hand" evidence="13">
    <location>
        <begin position="650"/>
        <end position="685"/>
    </location>
</feature>
<dbReference type="InterPro" id="IPR029052">
    <property type="entry name" value="Metallo-depent_PP-like"/>
</dbReference>
<feature type="compositionally biased region" description="Polar residues" evidence="12">
    <location>
        <begin position="18"/>
        <end position="33"/>
    </location>
</feature>
<comment type="caution">
    <text evidence="14">The sequence shown here is derived from an EMBL/GenBank/DDBJ whole genome shotgun (WGS) entry which is preliminary data.</text>
</comment>
<dbReference type="SMART" id="SM00156">
    <property type="entry name" value="PP2Ac"/>
    <property type="match status" value="1"/>
</dbReference>
<sequence length="739" mass="82962">MGGGASVHKSKGQDDSDSCNTSQRDGSSSQKQKSGFRIHRKKKQKEAPRQSTGTGQIRPHQGSMGKAERGKTISLKAAILIQRWYRQYLARMEIRRRYTWNIFQTIEYAGEQDQMKLYNFFNALLTHMPQKPGIDIGSKDGANETSSLDSVSVSSGGDASSTAAASGEQRTGGRVKLRKRKLFAGNGACIDLEDVTVENDYKGPHVKLPMTLQNIQELIDGFKKKKILHVKYVAQILRVAAANLKALPNFHQPSTSLSKQITICGDLHGKLDDLLVIFYKNGLPSPENPYVFNGDYVDRGKRSVEILLVLLSCFLLCPDGVFLNRGNHEDHIMNMRYGFIREVRLKYKVFSGRLLTLIDQVYRSLPLGTIIDGRVLVVHGGISETTDLKLITDIDRQKYVSILRPPVLETMNSDGRVIPLSELYSSSHNGSEWKQVLDLLWSDPQNGTGCSPNTFRGGGSYFGSDVTEKVLKKHGLQLLIRSHECKPDGYEFMHSNKCLTVFSASNYYEEGSNKGAYVRLLGGPSEAVEPYFVQFNAATPKLRSMTIRQRVGLVEASALRELRTRIRERQDALTQAFNNYDPDSKGLISVSDWCVALEESTDLKLPWRLLRPKLAELDSATGLVKFATTFQEETQSDSEVDVTVAEVLYRNKSSLETIFRIIDKDNSGYISMDEFAEACDLLGKHLSTPIPQQQKLEMAKSMDMNKDGKIDLNEFMETFRIVNAEHEQDDSLDYEELDD</sequence>
<feature type="compositionally biased region" description="Low complexity" evidence="12">
    <location>
        <begin position="145"/>
        <end position="166"/>
    </location>
</feature>
<name>A0ABP1PVM6_9HEXA</name>
<evidence type="ECO:0000256" key="8">
    <source>
        <dbReference type="ARBA" id="ARBA00047761"/>
    </source>
</evidence>
<keyword evidence="3 10" id="KW-0479">Metal-binding</keyword>
<organism evidence="14 15">
    <name type="scientific">Orchesella dallaii</name>
    <dbReference type="NCBI Taxonomy" id="48710"/>
    <lineage>
        <taxon>Eukaryota</taxon>
        <taxon>Metazoa</taxon>
        <taxon>Ecdysozoa</taxon>
        <taxon>Arthropoda</taxon>
        <taxon>Hexapoda</taxon>
        <taxon>Collembola</taxon>
        <taxon>Entomobryomorpha</taxon>
        <taxon>Entomobryoidea</taxon>
        <taxon>Orchesellidae</taxon>
        <taxon>Orchesellinae</taxon>
        <taxon>Orchesella</taxon>
    </lineage>
</organism>
<gene>
    <name evidence="14" type="ORF">ODALV1_LOCUS4325</name>
</gene>
<reference evidence="14 15" key="1">
    <citation type="submission" date="2024-08" db="EMBL/GenBank/DDBJ databases">
        <authorList>
            <person name="Cucini C."/>
            <person name="Frati F."/>
        </authorList>
    </citation>
    <scope>NUCLEOTIDE SEQUENCE [LARGE SCALE GENOMIC DNA]</scope>
</reference>
<evidence type="ECO:0000256" key="4">
    <source>
        <dbReference type="ARBA" id="ARBA00022737"/>
    </source>
</evidence>
<evidence type="ECO:0000256" key="6">
    <source>
        <dbReference type="ARBA" id="ARBA00022837"/>
    </source>
</evidence>
<dbReference type="PIRSF" id="PIRSF000912">
    <property type="entry name" value="PPEF"/>
    <property type="match status" value="1"/>
</dbReference>
<evidence type="ECO:0000256" key="5">
    <source>
        <dbReference type="ARBA" id="ARBA00022801"/>
    </source>
</evidence>
<dbReference type="EMBL" id="CAXLJM020000013">
    <property type="protein sequence ID" value="CAL8079270.1"/>
    <property type="molecule type" value="Genomic_DNA"/>
</dbReference>
<dbReference type="PANTHER" id="PTHR45668:SF3">
    <property type="entry name" value="SERINE_THREONINE-PROTEIN PHOSPHATASE RDGC"/>
    <property type="match status" value="1"/>
</dbReference>
<keyword evidence="15" id="KW-1185">Reference proteome</keyword>
<dbReference type="PRINTS" id="PR00114">
    <property type="entry name" value="STPHPHTASE"/>
</dbReference>
<comment type="similarity">
    <text evidence="2 10 11">Belongs to the PPP phosphatase family.</text>
</comment>
<dbReference type="PROSITE" id="PS50096">
    <property type="entry name" value="IQ"/>
    <property type="match status" value="1"/>
</dbReference>
<dbReference type="InterPro" id="IPR013235">
    <property type="entry name" value="PPP_dom"/>
</dbReference>
<dbReference type="InterPro" id="IPR002048">
    <property type="entry name" value="EF_hand_dom"/>
</dbReference>
<feature type="domain" description="EF-hand" evidence="13">
    <location>
        <begin position="690"/>
        <end position="725"/>
    </location>
</feature>
<dbReference type="CDD" id="cd23767">
    <property type="entry name" value="IQCD"/>
    <property type="match status" value="1"/>
</dbReference>
<evidence type="ECO:0000256" key="7">
    <source>
        <dbReference type="ARBA" id="ARBA00023211"/>
    </source>
</evidence>
<keyword evidence="5 10" id="KW-0378">Hydrolase</keyword>
<feature type="compositionally biased region" description="Basic residues" evidence="12">
    <location>
        <begin position="34"/>
        <end position="44"/>
    </location>
</feature>
<comment type="cofactor">
    <cofactor evidence="1">
        <name>Mn(2+)</name>
        <dbReference type="ChEBI" id="CHEBI:29035"/>
    </cofactor>
</comment>
<dbReference type="SMART" id="SM00054">
    <property type="entry name" value="EFh"/>
    <property type="match status" value="3"/>
</dbReference>
<dbReference type="CDD" id="cd00051">
    <property type="entry name" value="EFh"/>
    <property type="match status" value="1"/>
</dbReference>
<protein>
    <recommendedName>
        <fullName evidence="10">Serine/threonine-protein phosphatase with EF-hands</fullName>
        <ecNumber evidence="10">3.1.3.16</ecNumber>
    </recommendedName>
</protein>
<evidence type="ECO:0000256" key="1">
    <source>
        <dbReference type="ARBA" id="ARBA00001936"/>
    </source>
</evidence>
<evidence type="ECO:0000256" key="10">
    <source>
        <dbReference type="PIRNR" id="PIRNR000912"/>
    </source>
</evidence>
<dbReference type="SUPFAM" id="SSF47473">
    <property type="entry name" value="EF-hand"/>
    <property type="match status" value="1"/>
</dbReference>
<evidence type="ECO:0000256" key="3">
    <source>
        <dbReference type="ARBA" id="ARBA00022723"/>
    </source>
</evidence>
<dbReference type="Gene3D" id="3.60.21.10">
    <property type="match status" value="1"/>
</dbReference>
<dbReference type="InterPro" id="IPR004843">
    <property type="entry name" value="Calcineurin-like_PHP"/>
</dbReference>
<evidence type="ECO:0000256" key="2">
    <source>
        <dbReference type="ARBA" id="ARBA00008294"/>
    </source>
</evidence>
<dbReference type="Proteomes" id="UP001642540">
    <property type="component" value="Unassembled WGS sequence"/>
</dbReference>
<dbReference type="EC" id="3.1.3.16" evidence="10"/>
<dbReference type="PROSITE" id="PS50222">
    <property type="entry name" value="EF_HAND_2"/>
    <property type="match status" value="3"/>
</dbReference>
<dbReference type="InterPro" id="IPR011992">
    <property type="entry name" value="EF-hand-dom_pair"/>
</dbReference>
<keyword evidence="7 10" id="KW-0464">Manganese</keyword>
<dbReference type="Pfam" id="PF13499">
    <property type="entry name" value="EF-hand_7"/>
    <property type="match status" value="1"/>
</dbReference>
<dbReference type="PROSITE" id="PS00125">
    <property type="entry name" value="SER_THR_PHOSPHATASE"/>
    <property type="match status" value="1"/>
</dbReference>
<dbReference type="InterPro" id="IPR018247">
    <property type="entry name" value="EF_Hand_1_Ca_BS"/>
</dbReference>
<proteinExistence type="inferred from homology"/>
<dbReference type="InterPro" id="IPR012008">
    <property type="entry name" value="Ser/Thr-Pase_EF-hand_contain"/>
</dbReference>
<comment type="catalytic activity">
    <reaction evidence="8">
        <text>O-phospho-L-seryl-[protein] + H2O = L-seryl-[protein] + phosphate</text>
        <dbReference type="Rhea" id="RHEA:20629"/>
        <dbReference type="Rhea" id="RHEA-COMP:9863"/>
        <dbReference type="Rhea" id="RHEA-COMP:11604"/>
        <dbReference type="ChEBI" id="CHEBI:15377"/>
        <dbReference type="ChEBI" id="CHEBI:29999"/>
        <dbReference type="ChEBI" id="CHEBI:43474"/>
        <dbReference type="ChEBI" id="CHEBI:83421"/>
        <dbReference type="EC" id="3.1.3.16"/>
    </reaction>
</comment>